<feature type="transmembrane region" description="Helical" evidence="1">
    <location>
        <begin position="228"/>
        <end position="245"/>
    </location>
</feature>
<gene>
    <name evidence="3" type="ORF">ACFPM4_19590</name>
</gene>
<keyword evidence="1" id="KW-0812">Transmembrane</keyword>
<keyword evidence="1" id="KW-1133">Transmembrane helix</keyword>
<name>A0ABW0LPL3_9BACI</name>
<comment type="caution">
    <text evidence="3">The sequence shown here is derived from an EMBL/GenBank/DDBJ whole genome shotgun (WGS) entry which is preliminary data.</text>
</comment>
<sequence>MGIKKTSKGLGSMLLKVLLFTLLLILIVFYFKTFFSYGIYFGEDNTFLKKKTLSSETYYSGSNWSGDFKIIIKGEKDAHSRAEVLFELPNNIHRRYTVTFEDASHWDYGIRNIKDSKGNIIFEGKYLQNSPFLFDKHGNPVMEEPRVLMDGESPYSAVYKVPLKTIADLAMMVNETIRGKFPLLILALFIFIYTAIDYKFPLFFFKLSNILVVRDPEPHDFYIFTQRLSWYIFPIFGLVISLIAIY</sequence>
<proteinExistence type="predicted"/>
<dbReference type="Pfam" id="PF19701">
    <property type="entry name" value="DUF6199"/>
    <property type="match status" value="1"/>
</dbReference>
<feature type="domain" description="DUF6199" evidence="2">
    <location>
        <begin position="186"/>
        <end position="241"/>
    </location>
</feature>
<feature type="transmembrane region" description="Helical" evidence="1">
    <location>
        <begin position="12"/>
        <end position="31"/>
    </location>
</feature>
<reference evidence="4" key="1">
    <citation type="journal article" date="2019" name="Int. J. Syst. Evol. Microbiol.">
        <title>The Global Catalogue of Microorganisms (GCM) 10K type strain sequencing project: providing services to taxonomists for standard genome sequencing and annotation.</title>
        <authorList>
            <consortium name="The Broad Institute Genomics Platform"/>
            <consortium name="The Broad Institute Genome Sequencing Center for Infectious Disease"/>
            <person name="Wu L."/>
            <person name="Ma J."/>
        </authorList>
    </citation>
    <scope>NUCLEOTIDE SEQUENCE [LARGE SCALE GENOMIC DNA]</scope>
    <source>
        <strain evidence="4">CGMCC 1.12237</strain>
    </source>
</reference>
<accession>A0ABW0LPL3</accession>
<evidence type="ECO:0000313" key="4">
    <source>
        <dbReference type="Proteomes" id="UP001596147"/>
    </source>
</evidence>
<keyword evidence="1" id="KW-0472">Membrane</keyword>
<organism evidence="3 4">
    <name type="scientific">Lederbergia graminis</name>
    <dbReference type="NCBI Taxonomy" id="735518"/>
    <lineage>
        <taxon>Bacteria</taxon>
        <taxon>Bacillati</taxon>
        <taxon>Bacillota</taxon>
        <taxon>Bacilli</taxon>
        <taxon>Bacillales</taxon>
        <taxon>Bacillaceae</taxon>
        <taxon>Lederbergia</taxon>
    </lineage>
</organism>
<evidence type="ECO:0000313" key="3">
    <source>
        <dbReference type="EMBL" id="MFC5466932.1"/>
    </source>
</evidence>
<evidence type="ECO:0000259" key="2">
    <source>
        <dbReference type="Pfam" id="PF19701"/>
    </source>
</evidence>
<dbReference type="InterPro" id="IPR045679">
    <property type="entry name" value="DUF6199"/>
</dbReference>
<dbReference type="RefSeq" id="WP_382355606.1">
    <property type="nucleotide sequence ID" value="NZ_JBHSMC010000044.1"/>
</dbReference>
<dbReference type="EMBL" id="JBHSMC010000044">
    <property type="protein sequence ID" value="MFC5466932.1"/>
    <property type="molecule type" value="Genomic_DNA"/>
</dbReference>
<feature type="transmembrane region" description="Helical" evidence="1">
    <location>
        <begin position="181"/>
        <end position="200"/>
    </location>
</feature>
<dbReference type="Proteomes" id="UP001596147">
    <property type="component" value="Unassembled WGS sequence"/>
</dbReference>
<protein>
    <recommendedName>
        <fullName evidence="2">DUF6199 domain-containing protein</fullName>
    </recommendedName>
</protein>
<evidence type="ECO:0000256" key="1">
    <source>
        <dbReference type="SAM" id="Phobius"/>
    </source>
</evidence>
<keyword evidence="4" id="KW-1185">Reference proteome</keyword>